<dbReference type="Proteomes" id="UP000596660">
    <property type="component" value="Unplaced"/>
</dbReference>
<dbReference type="GO" id="GO:0000139">
    <property type="term" value="C:Golgi membrane"/>
    <property type="evidence" value="ECO:0007669"/>
    <property type="project" value="UniProtKB-SubCell"/>
</dbReference>
<feature type="compositionally biased region" description="Low complexity" evidence="7">
    <location>
        <begin position="1235"/>
        <end position="1250"/>
    </location>
</feature>
<feature type="region of interest" description="Disordered" evidence="7">
    <location>
        <begin position="1021"/>
        <end position="1050"/>
    </location>
</feature>
<gene>
    <name evidence="10" type="primary">LOC110732785</name>
</gene>
<accession>A0A803L6N0</accession>
<organism evidence="10 11">
    <name type="scientific">Chenopodium quinoa</name>
    <name type="common">Quinoa</name>
    <dbReference type="NCBI Taxonomy" id="63459"/>
    <lineage>
        <taxon>Eukaryota</taxon>
        <taxon>Viridiplantae</taxon>
        <taxon>Streptophyta</taxon>
        <taxon>Embryophyta</taxon>
        <taxon>Tracheophyta</taxon>
        <taxon>Spermatophyta</taxon>
        <taxon>Magnoliopsida</taxon>
        <taxon>eudicotyledons</taxon>
        <taxon>Gunneridae</taxon>
        <taxon>Pentapetalae</taxon>
        <taxon>Caryophyllales</taxon>
        <taxon>Chenopodiaceae</taxon>
        <taxon>Chenopodioideae</taxon>
        <taxon>Atripliceae</taxon>
        <taxon>Chenopodium</taxon>
    </lineage>
</organism>
<evidence type="ECO:0000256" key="1">
    <source>
        <dbReference type="ARBA" id="ARBA00004240"/>
    </source>
</evidence>
<name>A0A803L6N0_CHEQI</name>
<dbReference type="PANTHER" id="PTHR13402">
    <property type="entry name" value="RGPR-RELATED"/>
    <property type="match status" value="1"/>
</dbReference>
<feature type="domain" description="Sec16 Sec23-binding" evidence="8">
    <location>
        <begin position="730"/>
        <end position="1022"/>
    </location>
</feature>
<feature type="region of interest" description="Disordered" evidence="7">
    <location>
        <begin position="1098"/>
        <end position="1143"/>
    </location>
</feature>
<evidence type="ECO:0000259" key="8">
    <source>
        <dbReference type="Pfam" id="PF12931"/>
    </source>
</evidence>
<keyword evidence="6" id="KW-0653">Protein transport</keyword>
<dbReference type="GO" id="GO:0070971">
    <property type="term" value="C:endoplasmic reticulum exit site"/>
    <property type="evidence" value="ECO:0007669"/>
    <property type="project" value="TreeGrafter"/>
</dbReference>
<evidence type="ECO:0000256" key="2">
    <source>
        <dbReference type="ARBA" id="ARBA00005927"/>
    </source>
</evidence>
<evidence type="ECO:0000256" key="4">
    <source>
        <dbReference type="ARBA" id="ARBA00022824"/>
    </source>
</evidence>
<keyword evidence="5 6" id="KW-0931">ER-Golgi transport</keyword>
<comment type="subcellular location">
    <subcellularLocation>
        <location evidence="1">Endoplasmic reticulum</location>
    </subcellularLocation>
    <subcellularLocation>
        <location evidence="6">Golgi apparatus membrane</location>
    </subcellularLocation>
</comment>
<dbReference type="GO" id="GO:0015031">
    <property type="term" value="P:protein transport"/>
    <property type="evidence" value="ECO:0007669"/>
    <property type="project" value="UniProtKB-KW"/>
</dbReference>
<sequence>MASNPPFELEDQTDEDFFDKLVNDDDDDDVSSKTTGLVHASDLLDGNESDELKEFANLSTGEISRGNSGAETVKVEGNCDNLGIQSLEARGEQVVDGEANSSLVSSDSPVLDNGPVTGDGDMSSEVQSGLMREISCSPKSGVKEVQWSAFTDSAMHGSGGVGFYDEFLADLGGGELGNFHTEAKAVPGNEARKNAVTESLFSQAEYQGSTGAFTEKPPNGGDTYSIEYWESLYPGWKYDSNTAQWYQLHGSDGVLNGQESFDITAGSIQGTFGANGDSLSETSNVQSSQNFNAQQTAQSAVGTISQLSITENLSGHNSILQHYEEHLYPAHMIFDSQYPGWYYDTIAQQWFSLEVYHATDQTRNPQVQNGFLSSAGYSHASSTSSQGINNDGLQGPRGEGLENFVATSIIDHDQQGAQFGSVNGPTTNFSVVPSWQRFNDNNSYGNNQLCQEIPSGSTGALETYKQTTQSNDNSNWAGGLNNFSAENNFQLFNHAQQALQNEQPSQYPTGHYSSQHAAAVPQPLFSNAHHVSCSPSEGRSSAGRPPHALVTFGFGGKLVVMKDNNTGGFSALGSKDSDGCFLSVLNLMEVVSLSKGPSCSETSAYSYFHSLYHQSFPGPLIGGNVGSKDMNKWIDDKISNCESLEMNYGKRQGSKLLLSLLKIACQHYGKLRSFGGDTGLKENDLPESAVAKLFASSKRSDGQLNDYNAISKCLMTLPSEAQIQTTATEVQNLLISGRKMEALQQAQDGHLWGFALILARELGDQLYADTVKKMAVSQLVVGSPLRTLCLLIARKPEEVFCNSTMPSNDVYEAVNMLPQSGQYAKQNAGFSMLENWEENLAVITANRTENDHLVIIHLGDCLLKEKHDVIAAHICYLVAEAGFELYSDSARLCLIGADHWNFPRTYASPEAIQMTELYEYAKVLGNSQFVLLQLQPYKLIYAHMLAEVGRISDSLKYCQAVYKSLKIGRSPEADTLKQLLSSLEERIRTHQQSGYSGNLAPAKIVGKLLNFIDNTAHRVVGGLPPPGPSSLTTQSSYQGSENQFQTLGPKVTGSQSIMGVSSLTPLASMNVTSSQSTMGLSSLTPSASMEPISQWAVDESKMTLQSRSVSEPDIGKTKPDQVDSSNEATSSSTVVKQSGSAGTSRFGRLNFGAQILQKTVGLVLKPLQGHQAKLGDTNKFYYDEKLKRWVEEGAEPTPEESALPPPPTAAFQNGRSDYNLKNALNDGMHAINGDPGSSSSTHESSPAIPSMPSSNQFSARGRMGVRSRYVDTFNKGGGASTNLFQAPSVPSAKPTNLTGTKFFIPLAAPTNEQTSGTESGSGNEISGSGENSSSDPFQNLAPSPIGTMQRFSSVDALPSKGAMDSGISSLATQSRRTASWSAVQNDTYTPPSTSEIKSSPLSFMPGDQLLGNLHMDRDNSGNDLQEVEL</sequence>
<keyword evidence="4 6" id="KW-0256">Endoplasmic reticulum</keyword>
<dbReference type="InterPro" id="IPR024340">
    <property type="entry name" value="Sec16_CCD"/>
</dbReference>
<dbReference type="GeneID" id="110732785"/>
<evidence type="ECO:0000256" key="7">
    <source>
        <dbReference type="SAM" id="MobiDB-lite"/>
    </source>
</evidence>
<dbReference type="RefSeq" id="XP_021768480.1">
    <property type="nucleotide sequence ID" value="XM_021912788.1"/>
</dbReference>
<dbReference type="GO" id="GO:0070973">
    <property type="term" value="P:protein localization to endoplasmic reticulum exit site"/>
    <property type="evidence" value="ECO:0007669"/>
    <property type="project" value="TreeGrafter"/>
</dbReference>
<evidence type="ECO:0000256" key="3">
    <source>
        <dbReference type="ARBA" id="ARBA00022448"/>
    </source>
</evidence>
<dbReference type="Gramene" id="AUR62007519-RA">
    <property type="protein sequence ID" value="AUR62007519-RA:cds"/>
    <property type="gene ID" value="AUR62007519"/>
</dbReference>
<evidence type="ECO:0000259" key="9">
    <source>
        <dbReference type="Pfam" id="PF12932"/>
    </source>
</evidence>
<dbReference type="OrthoDB" id="8918678at2759"/>
<evidence type="ECO:0000256" key="5">
    <source>
        <dbReference type="ARBA" id="ARBA00022892"/>
    </source>
</evidence>
<keyword evidence="3 6" id="KW-0813">Transport</keyword>
<dbReference type="GO" id="GO:0012507">
    <property type="term" value="C:ER to Golgi transport vesicle membrane"/>
    <property type="evidence" value="ECO:0007669"/>
    <property type="project" value="TreeGrafter"/>
</dbReference>
<keyword evidence="11" id="KW-1185">Reference proteome</keyword>
<reference evidence="10" key="2">
    <citation type="submission" date="2021-03" db="UniProtKB">
        <authorList>
            <consortium name="EnsemblPlants"/>
        </authorList>
    </citation>
    <scope>IDENTIFICATION</scope>
</reference>
<feature type="compositionally biased region" description="Low complexity" evidence="7">
    <location>
        <begin position="1310"/>
        <end position="1334"/>
    </location>
</feature>
<dbReference type="PANTHER" id="PTHR13402:SF6">
    <property type="entry name" value="SECRETORY 16, ISOFORM I"/>
    <property type="match status" value="1"/>
</dbReference>
<feature type="compositionally biased region" description="Polar residues" evidence="7">
    <location>
        <begin position="1122"/>
        <end position="1143"/>
    </location>
</feature>
<evidence type="ECO:0000313" key="10">
    <source>
        <dbReference type="EnsemblPlants" id="AUR62007519-RA:cds"/>
    </source>
</evidence>
<comment type="similarity">
    <text evidence="2 6">Belongs to the SEC16 family.</text>
</comment>
<keyword evidence="6" id="KW-0333">Golgi apparatus</keyword>
<dbReference type="GO" id="GO:0016192">
    <property type="term" value="P:vesicle-mediated transport"/>
    <property type="evidence" value="ECO:0007669"/>
    <property type="project" value="UniProtKB-KW"/>
</dbReference>
<dbReference type="Pfam" id="PF12931">
    <property type="entry name" value="TPR_Sec16"/>
    <property type="match status" value="1"/>
</dbReference>
<protein>
    <recommendedName>
        <fullName evidence="6">Protein transport protein sec16</fullName>
    </recommendedName>
</protein>
<feature type="domain" description="Sec16 central conserved" evidence="9">
    <location>
        <begin position="547"/>
        <end position="669"/>
    </location>
</feature>
<proteinExistence type="inferred from homology"/>
<evidence type="ECO:0000256" key="6">
    <source>
        <dbReference type="RuleBase" id="RU364101"/>
    </source>
</evidence>
<feature type="compositionally biased region" description="Polar residues" evidence="7">
    <location>
        <begin position="1366"/>
        <end position="1401"/>
    </location>
</feature>
<feature type="region of interest" description="Disordered" evidence="7">
    <location>
        <begin position="1193"/>
        <end position="1261"/>
    </location>
</feature>
<reference evidence="10" key="1">
    <citation type="journal article" date="2017" name="Nature">
        <title>The genome of Chenopodium quinoa.</title>
        <authorList>
            <person name="Jarvis D.E."/>
            <person name="Ho Y.S."/>
            <person name="Lightfoot D.J."/>
            <person name="Schmoeckel S.M."/>
            <person name="Li B."/>
            <person name="Borm T.J.A."/>
            <person name="Ohyanagi H."/>
            <person name="Mineta K."/>
            <person name="Michell C.T."/>
            <person name="Saber N."/>
            <person name="Kharbatia N.M."/>
            <person name="Rupper R.R."/>
            <person name="Sharp A.R."/>
            <person name="Dally N."/>
            <person name="Boughton B.A."/>
            <person name="Woo Y.H."/>
            <person name="Gao G."/>
            <person name="Schijlen E.G.W.M."/>
            <person name="Guo X."/>
            <person name="Momin A.A."/>
            <person name="Negrao S."/>
            <person name="Al-Babili S."/>
            <person name="Gehring C."/>
            <person name="Roessner U."/>
            <person name="Jung C."/>
            <person name="Murphy K."/>
            <person name="Arold S.T."/>
            <person name="Gojobori T."/>
            <person name="van der Linden C.G."/>
            <person name="van Loo E.N."/>
            <person name="Jellen E.N."/>
            <person name="Maughan P.J."/>
            <person name="Tester M."/>
        </authorList>
    </citation>
    <scope>NUCLEOTIDE SEQUENCE [LARGE SCALE GENOMIC DNA]</scope>
    <source>
        <strain evidence="10">cv. PI 614886</strain>
    </source>
</reference>
<dbReference type="Gene3D" id="1.25.40.1030">
    <property type="match status" value="1"/>
</dbReference>
<dbReference type="GO" id="GO:0007030">
    <property type="term" value="P:Golgi organization"/>
    <property type="evidence" value="ECO:0007669"/>
    <property type="project" value="TreeGrafter"/>
</dbReference>
<keyword evidence="6" id="KW-0472">Membrane</keyword>
<dbReference type="InterPro" id="IPR024298">
    <property type="entry name" value="Sec16_Sec23-bd"/>
</dbReference>
<feature type="compositionally biased region" description="Polar residues" evidence="7">
    <location>
        <begin position="1037"/>
        <end position="1050"/>
    </location>
</feature>
<dbReference type="KEGG" id="cqi:110732785"/>
<evidence type="ECO:0000313" key="11">
    <source>
        <dbReference type="Proteomes" id="UP000596660"/>
    </source>
</evidence>
<dbReference type="CDD" id="cd09233">
    <property type="entry name" value="ACE1-Sec16-like"/>
    <property type="match status" value="1"/>
</dbReference>
<dbReference type="EnsemblPlants" id="AUR62007519-RA">
    <property type="protein sequence ID" value="AUR62007519-RA:cds"/>
    <property type="gene ID" value="AUR62007519"/>
</dbReference>
<feature type="region of interest" description="Disordered" evidence="7">
    <location>
        <begin position="1309"/>
        <end position="1429"/>
    </location>
</feature>
<dbReference type="Pfam" id="PF12932">
    <property type="entry name" value="Sec16"/>
    <property type="match status" value="1"/>
</dbReference>